<feature type="binding site" evidence="6">
    <location>
        <position position="180"/>
    </location>
    <ligand>
        <name>substrate</name>
    </ligand>
</feature>
<dbReference type="GO" id="GO:0004359">
    <property type="term" value="F:glutaminase activity"/>
    <property type="evidence" value="ECO:0007669"/>
    <property type="project" value="UniProtKB-UniRule"/>
</dbReference>
<dbReference type="GO" id="GO:0006543">
    <property type="term" value="P:L-glutamine catabolic process"/>
    <property type="evidence" value="ECO:0007669"/>
    <property type="project" value="TreeGrafter"/>
</dbReference>
<dbReference type="GO" id="GO:0006537">
    <property type="term" value="P:glutamate biosynthetic process"/>
    <property type="evidence" value="ECO:0007669"/>
    <property type="project" value="TreeGrafter"/>
</dbReference>
<keyword evidence="6" id="KW-0007">Acetylation</keyword>
<feature type="binding site" evidence="6">
    <location>
        <position position="136"/>
    </location>
    <ligand>
        <name>substrate</name>
    </ligand>
</feature>
<dbReference type="SUPFAM" id="SSF56601">
    <property type="entry name" value="beta-lactamase/transpeptidase-like"/>
    <property type="match status" value="1"/>
</dbReference>
<name>A0A2K8SGE8_9NOSO</name>
<evidence type="ECO:0000256" key="6">
    <source>
        <dbReference type="HAMAP-Rule" id="MF_00313"/>
    </source>
</evidence>
<evidence type="ECO:0000256" key="4">
    <source>
        <dbReference type="ARBA" id="ARBA00022801"/>
    </source>
</evidence>
<dbReference type="NCBIfam" id="TIGR03814">
    <property type="entry name" value="Gln_ase"/>
    <property type="match status" value="1"/>
</dbReference>
<dbReference type="PANTHER" id="PTHR12544">
    <property type="entry name" value="GLUTAMINASE"/>
    <property type="match status" value="1"/>
</dbReference>
<evidence type="ECO:0000313" key="7">
    <source>
        <dbReference type="EMBL" id="AUB34509.1"/>
    </source>
</evidence>
<dbReference type="InterPro" id="IPR012338">
    <property type="entry name" value="Beta-lactam/transpept-like"/>
</dbReference>
<dbReference type="FunFam" id="3.40.710.10:FF:000005">
    <property type="entry name" value="Glutaminase"/>
    <property type="match status" value="1"/>
</dbReference>
<comment type="subunit">
    <text evidence="2 6">Homotetramer.</text>
</comment>
<feature type="binding site" evidence="6">
    <location>
        <position position="187"/>
    </location>
    <ligand>
        <name>substrate</name>
    </ligand>
</feature>
<reference evidence="7 8" key="1">
    <citation type="submission" date="2017-11" db="EMBL/GenBank/DDBJ databases">
        <title>Complete genome of a free-living desiccation-tolerant cyanobacterium and its photosynthetic adaptation to extreme terrestrial habitat.</title>
        <authorList>
            <person name="Shang J."/>
        </authorList>
    </citation>
    <scope>NUCLEOTIDE SEQUENCE [LARGE SCALE GENOMIC DNA]</scope>
    <source>
        <strain evidence="7 8">CCNUN1</strain>
    </source>
</reference>
<feature type="binding site" evidence="6">
    <location>
        <position position="86"/>
    </location>
    <ligand>
        <name>substrate</name>
    </ligand>
</feature>
<feature type="binding site" evidence="6">
    <location>
        <position position="263"/>
    </location>
    <ligand>
        <name>substrate</name>
    </ligand>
</feature>
<sequence length="337" mass="36985">MSILGNAISVMTNQAHQGDLEIDPSPLLAVLKDLHSQYKLLGEGAVAKYIPELAKVNPDLFSICIVTVDGQVYKVGDYDQLFTIQSISKVFAYGLALEDHGQDYVLTRVGVEPTGDAFNAIVLDEQSKRPYNPMVNAGAIATTSLIKGSGPTERLNRMLDMFRRYIGHDVFVDISVFTSERSTGHRNRAMAHLMLNFGMIDRNIEESLDLYFQQCAVMVNCQDLAVMAATLANRGINPITKEQAVDKRYIKDILSVMYTCGMYNFAGEWAYKIGIPAKSGICGGIIAVVPNKMGIGVFSPLLDVRGNSVRGVKVCEELSQRLGLHLFDCSGQQAKFG</sequence>
<evidence type="ECO:0000256" key="3">
    <source>
        <dbReference type="ARBA" id="ARBA00012918"/>
    </source>
</evidence>
<feature type="binding site" evidence="6">
    <location>
        <position position="211"/>
    </location>
    <ligand>
        <name>substrate</name>
    </ligand>
</feature>
<keyword evidence="8" id="KW-1185">Reference proteome</keyword>
<dbReference type="HAMAP" id="MF_00313">
    <property type="entry name" value="Glutaminase"/>
    <property type="match status" value="1"/>
</dbReference>
<dbReference type="InterPro" id="IPR015868">
    <property type="entry name" value="Glutaminase"/>
</dbReference>
<organism evidence="7 8">
    <name type="scientific">Nostoc flagelliforme CCNUN1</name>
    <dbReference type="NCBI Taxonomy" id="2038116"/>
    <lineage>
        <taxon>Bacteria</taxon>
        <taxon>Bacillati</taxon>
        <taxon>Cyanobacteriota</taxon>
        <taxon>Cyanophyceae</taxon>
        <taxon>Nostocales</taxon>
        <taxon>Nostocaceae</taxon>
        <taxon>Nostoc</taxon>
    </lineage>
</organism>
<dbReference type="PANTHER" id="PTHR12544:SF29">
    <property type="entry name" value="GLUTAMINASE"/>
    <property type="match status" value="1"/>
</dbReference>
<dbReference type="EC" id="3.5.1.2" evidence="3 6"/>
<evidence type="ECO:0000313" key="8">
    <source>
        <dbReference type="Proteomes" id="UP000232003"/>
    </source>
</evidence>
<protein>
    <recommendedName>
        <fullName evidence="3 6">Glutaminase</fullName>
        <ecNumber evidence="3 6">3.5.1.2</ecNumber>
    </recommendedName>
</protein>
<dbReference type="Gene3D" id="3.40.710.10">
    <property type="entry name" value="DD-peptidase/beta-lactamase superfamily"/>
    <property type="match status" value="1"/>
</dbReference>
<dbReference type="Pfam" id="PF04960">
    <property type="entry name" value="Glutaminase"/>
    <property type="match status" value="1"/>
</dbReference>
<dbReference type="AlphaFoldDB" id="A0A2K8SGE8"/>
<keyword evidence="4 6" id="KW-0378">Hydrolase</keyword>
<evidence type="ECO:0000256" key="2">
    <source>
        <dbReference type="ARBA" id="ARBA00011881"/>
    </source>
</evidence>
<dbReference type="EMBL" id="CP024785">
    <property type="protein sequence ID" value="AUB34509.1"/>
    <property type="molecule type" value="Genomic_DNA"/>
</dbReference>
<accession>A0A2K8SGE8</accession>
<dbReference type="Proteomes" id="UP000232003">
    <property type="component" value="Chromosome"/>
</dbReference>
<comment type="catalytic activity">
    <reaction evidence="5 6">
        <text>L-glutamine + H2O = L-glutamate + NH4(+)</text>
        <dbReference type="Rhea" id="RHEA:15889"/>
        <dbReference type="ChEBI" id="CHEBI:15377"/>
        <dbReference type="ChEBI" id="CHEBI:28938"/>
        <dbReference type="ChEBI" id="CHEBI:29985"/>
        <dbReference type="ChEBI" id="CHEBI:58359"/>
        <dbReference type="EC" id="3.5.1.2"/>
    </reaction>
</comment>
<proteinExistence type="inferred from homology"/>
<evidence type="ECO:0000256" key="5">
    <source>
        <dbReference type="ARBA" id="ARBA00049534"/>
    </source>
</evidence>
<dbReference type="KEGG" id="nfl:COO91_00332"/>
<evidence type="ECO:0000256" key="1">
    <source>
        <dbReference type="ARBA" id="ARBA00011076"/>
    </source>
</evidence>
<gene>
    <name evidence="6" type="primary">glsA</name>
    <name evidence="7" type="ORF">COO91_00332</name>
</gene>
<comment type="caution">
    <text evidence="6">Lacks conserved residue(s) required for the propagation of feature annotation.</text>
</comment>
<comment type="similarity">
    <text evidence="1 6">Belongs to the glutaminase family.</text>
</comment>